<dbReference type="CDD" id="cd24008">
    <property type="entry name" value="ASKHA_NBD_GLK"/>
    <property type="match status" value="1"/>
</dbReference>
<keyword evidence="4 7" id="KW-0418">Kinase</keyword>
<dbReference type="STRING" id="1903179.BI347_00585"/>
<evidence type="ECO:0000313" key="12">
    <source>
        <dbReference type="Proteomes" id="UP000180088"/>
    </source>
</evidence>
<feature type="region of interest" description="Disordered" evidence="9">
    <location>
        <begin position="329"/>
        <end position="348"/>
    </location>
</feature>
<evidence type="ECO:0000256" key="3">
    <source>
        <dbReference type="ARBA" id="ARBA00022741"/>
    </source>
</evidence>
<dbReference type="InterPro" id="IPR050201">
    <property type="entry name" value="Bacterial_glucokinase"/>
</dbReference>
<evidence type="ECO:0000256" key="8">
    <source>
        <dbReference type="RuleBase" id="RU004046"/>
    </source>
</evidence>
<dbReference type="PANTHER" id="PTHR47690:SF1">
    <property type="entry name" value="GLUCOKINASE"/>
    <property type="match status" value="1"/>
</dbReference>
<comment type="similarity">
    <text evidence="7 8">Belongs to the bacterial glucokinase family.</text>
</comment>
<dbReference type="NCBIfam" id="NF001416">
    <property type="entry name" value="PRK00292.1-3"/>
    <property type="match status" value="1"/>
</dbReference>
<dbReference type="Gene3D" id="3.40.367.20">
    <property type="match status" value="1"/>
</dbReference>
<dbReference type="Pfam" id="PF02685">
    <property type="entry name" value="Glucokinase"/>
    <property type="match status" value="1"/>
</dbReference>
<comment type="catalytic activity">
    <reaction evidence="7">
        <text>D-glucose + ATP = D-glucose 6-phosphate + ADP + H(+)</text>
        <dbReference type="Rhea" id="RHEA:17825"/>
        <dbReference type="ChEBI" id="CHEBI:4167"/>
        <dbReference type="ChEBI" id="CHEBI:15378"/>
        <dbReference type="ChEBI" id="CHEBI:30616"/>
        <dbReference type="ChEBI" id="CHEBI:61548"/>
        <dbReference type="ChEBI" id="CHEBI:456216"/>
        <dbReference type="EC" id="2.7.1.2"/>
    </reaction>
</comment>
<dbReference type="Gene3D" id="3.30.420.40">
    <property type="match status" value="1"/>
</dbReference>
<dbReference type="GO" id="GO:0005524">
    <property type="term" value="F:ATP binding"/>
    <property type="evidence" value="ECO:0007669"/>
    <property type="project" value="UniProtKB-UniRule"/>
</dbReference>
<accession>A0A1S1WYM3</accession>
<dbReference type="RefSeq" id="WP_071111710.1">
    <property type="nucleotide sequence ID" value="NZ_MKCS01000001.1"/>
</dbReference>
<dbReference type="EMBL" id="MKCT01000001">
    <property type="protein sequence ID" value="OHX21757.1"/>
    <property type="molecule type" value="Genomic_DNA"/>
</dbReference>
<evidence type="ECO:0000313" key="13">
    <source>
        <dbReference type="Proteomes" id="UP000180280"/>
    </source>
</evidence>
<protein>
    <recommendedName>
        <fullName evidence="7">Glucokinase</fullName>
        <ecNumber evidence="7">2.7.1.2</ecNumber>
    </recommendedName>
    <alternativeName>
        <fullName evidence="7">Glucose kinase</fullName>
    </alternativeName>
</protein>
<reference evidence="12 13" key="1">
    <citation type="submission" date="2016-09" db="EMBL/GenBank/DDBJ databases">
        <title>Chromobacterium muskegensis sp. nov., an insecticidal bacterium isolated from Sphagnum bogs.</title>
        <authorList>
            <person name="Sparks M.E."/>
            <person name="Blackburn M.B."/>
            <person name="Gundersen-Rindal D.E."/>
            <person name="Mitchell A."/>
            <person name="Farrar R."/>
            <person name="Kuhar D."/>
        </authorList>
    </citation>
    <scope>NUCLEOTIDE SEQUENCE [LARGE SCALE GENOMIC DNA]</scope>
    <source>
        <strain evidence="11 13">14B-1</strain>
        <strain evidence="10 12">37-2</strain>
    </source>
</reference>
<feature type="binding site" evidence="7">
    <location>
        <begin position="14"/>
        <end position="19"/>
    </location>
    <ligand>
        <name>ATP</name>
        <dbReference type="ChEBI" id="CHEBI:30616"/>
    </ligand>
</feature>
<dbReference type="SUPFAM" id="SSF53067">
    <property type="entry name" value="Actin-like ATPase domain"/>
    <property type="match status" value="1"/>
</dbReference>
<comment type="caution">
    <text evidence="10">The sequence shown here is derived from an EMBL/GenBank/DDBJ whole genome shotgun (WGS) entry which is preliminary data.</text>
</comment>
<evidence type="ECO:0000256" key="9">
    <source>
        <dbReference type="SAM" id="MobiDB-lite"/>
    </source>
</evidence>
<keyword evidence="1 7" id="KW-0963">Cytoplasm</keyword>
<evidence type="ECO:0000256" key="5">
    <source>
        <dbReference type="ARBA" id="ARBA00022840"/>
    </source>
</evidence>
<dbReference type="Proteomes" id="UP000180088">
    <property type="component" value="Unassembled WGS sequence"/>
</dbReference>
<dbReference type="InterPro" id="IPR003836">
    <property type="entry name" value="Glucokinase"/>
</dbReference>
<dbReference type="EC" id="2.7.1.2" evidence="7"/>
<keyword evidence="2 7" id="KW-0808">Transferase</keyword>
<dbReference type="InterPro" id="IPR043129">
    <property type="entry name" value="ATPase_NBD"/>
</dbReference>
<evidence type="ECO:0000313" key="11">
    <source>
        <dbReference type="EMBL" id="OHX21757.1"/>
    </source>
</evidence>
<evidence type="ECO:0000256" key="6">
    <source>
        <dbReference type="ARBA" id="ARBA00023152"/>
    </source>
</evidence>
<keyword evidence="5 7" id="KW-0067">ATP-binding</keyword>
<dbReference type="AlphaFoldDB" id="A0A1S1WYM3"/>
<dbReference type="GO" id="GO:0006096">
    <property type="term" value="P:glycolytic process"/>
    <property type="evidence" value="ECO:0007669"/>
    <property type="project" value="UniProtKB-UniRule"/>
</dbReference>
<evidence type="ECO:0000256" key="1">
    <source>
        <dbReference type="ARBA" id="ARBA00022490"/>
    </source>
</evidence>
<dbReference type="OrthoDB" id="257751at2"/>
<sequence length="348" mass="36459">MSTGLPETWPRLLADVGGSNARFALETGPGVIEDILVLAIAGYPTLEDALKSYLDQVGARRVAHAAIAIANPLNGDQVRMTNCHWAFSIEATRQALGFTTLLLLNDFTALALALPCLPRHELEQIGGGAPRDDAPLALIGPGTGLGVSALVPHAGGWRALSCEGGHVSFAPADEREVEIWRYAAARFGHVSHERLLSGPGLALLHQALCERDGESGQPRSAAEISALGLSARCLRCREALEIFCGILGSAAGNLALTLGAHGGVYIGGGIVPRLSGFFEQSPFRRRFEDKGRMSGYLAAIPVYLITSAYPALPGVAARLAAHLASRSDHAPVDASTPPRGGFAGDMHA</sequence>
<evidence type="ECO:0000256" key="4">
    <source>
        <dbReference type="ARBA" id="ARBA00022777"/>
    </source>
</evidence>
<dbReference type="EMBL" id="MKCS01000001">
    <property type="protein sequence ID" value="OHX12158.1"/>
    <property type="molecule type" value="Genomic_DNA"/>
</dbReference>
<dbReference type="GO" id="GO:0004340">
    <property type="term" value="F:glucokinase activity"/>
    <property type="evidence" value="ECO:0007669"/>
    <property type="project" value="UniProtKB-UniRule"/>
</dbReference>
<evidence type="ECO:0000256" key="2">
    <source>
        <dbReference type="ARBA" id="ARBA00022679"/>
    </source>
</evidence>
<evidence type="ECO:0000313" key="10">
    <source>
        <dbReference type="EMBL" id="OHX12158.1"/>
    </source>
</evidence>
<dbReference type="Proteomes" id="UP000180280">
    <property type="component" value="Unassembled WGS sequence"/>
</dbReference>
<keyword evidence="3 7" id="KW-0547">Nucleotide-binding</keyword>
<gene>
    <name evidence="7" type="primary">glk</name>
    <name evidence="11" type="ORF">BI344_04425</name>
    <name evidence="10" type="ORF">BI347_00585</name>
</gene>
<comment type="subcellular location">
    <subcellularLocation>
        <location evidence="7">Cytoplasm</location>
    </subcellularLocation>
</comment>
<dbReference type="FunFam" id="3.40.367.20:FF:000002">
    <property type="entry name" value="Glucokinase"/>
    <property type="match status" value="1"/>
</dbReference>
<dbReference type="HAMAP" id="MF_00524">
    <property type="entry name" value="Glucokinase"/>
    <property type="match status" value="1"/>
</dbReference>
<dbReference type="NCBIfam" id="TIGR00749">
    <property type="entry name" value="glk"/>
    <property type="match status" value="1"/>
</dbReference>
<keyword evidence="6 7" id="KW-0324">Glycolysis</keyword>
<dbReference type="GO" id="GO:0005536">
    <property type="term" value="F:D-glucose binding"/>
    <property type="evidence" value="ECO:0007669"/>
    <property type="project" value="InterPro"/>
</dbReference>
<organism evidence="10 12">
    <name type="scientific">Chromobacterium sphagni</name>
    <dbReference type="NCBI Taxonomy" id="1903179"/>
    <lineage>
        <taxon>Bacteria</taxon>
        <taxon>Pseudomonadati</taxon>
        <taxon>Pseudomonadota</taxon>
        <taxon>Betaproteobacteria</taxon>
        <taxon>Neisseriales</taxon>
        <taxon>Chromobacteriaceae</taxon>
        <taxon>Chromobacterium</taxon>
    </lineage>
</organism>
<evidence type="ECO:0000256" key="7">
    <source>
        <dbReference type="HAMAP-Rule" id="MF_00524"/>
    </source>
</evidence>
<name>A0A1S1WYM3_9NEIS</name>
<dbReference type="PANTHER" id="PTHR47690">
    <property type="entry name" value="GLUCOKINASE"/>
    <property type="match status" value="1"/>
</dbReference>
<dbReference type="GO" id="GO:0005829">
    <property type="term" value="C:cytosol"/>
    <property type="evidence" value="ECO:0007669"/>
    <property type="project" value="TreeGrafter"/>
</dbReference>
<keyword evidence="13" id="KW-1185">Reference proteome</keyword>
<proteinExistence type="inferred from homology"/>